<evidence type="ECO:0000256" key="10">
    <source>
        <dbReference type="ARBA" id="ARBA00023186"/>
    </source>
</evidence>
<proteinExistence type="inferred from homology"/>
<dbReference type="KEGG" id="melm:C7H73_13530"/>
<dbReference type="InterPro" id="IPR004565">
    <property type="entry name" value="OM_lipoprot_LolB"/>
</dbReference>
<evidence type="ECO:0000256" key="4">
    <source>
        <dbReference type="ARBA" id="ARBA00016202"/>
    </source>
</evidence>
<reference evidence="14" key="1">
    <citation type="submission" date="2018-03" db="EMBL/GenBank/DDBJ databases">
        <title>Genome sequencing of Melaminivora sp. strain SC2-7.</title>
        <authorList>
            <person name="Kim S.-J."/>
            <person name="Heo J."/>
            <person name="Ahn J.-H."/>
            <person name="Kwon S.-W."/>
        </authorList>
    </citation>
    <scope>NUCLEOTIDE SEQUENCE [LARGE SCALE GENOMIC DNA]</scope>
    <source>
        <strain evidence="14">SC2-7</strain>
    </source>
</reference>
<keyword evidence="9" id="KW-0564">Palmitate</keyword>
<keyword evidence="14" id="KW-1185">Reference proteome</keyword>
<keyword evidence="11" id="KW-0998">Cell outer membrane</keyword>
<dbReference type="AlphaFoldDB" id="A0A2P1NQ16"/>
<protein>
    <recommendedName>
        <fullName evidence="4">Outer-membrane lipoprotein LolB</fullName>
    </recommendedName>
</protein>
<evidence type="ECO:0000256" key="2">
    <source>
        <dbReference type="ARBA" id="ARBA00009696"/>
    </source>
</evidence>
<comment type="subunit">
    <text evidence="3">Monomer.</text>
</comment>
<evidence type="ECO:0000256" key="8">
    <source>
        <dbReference type="ARBA" id="ARBA00023136"/>
    </source>
</evidence>
<dbReference type="GO" id="GO:0015031">
    <property type="term" value="P:protein transport"/>
    <property type="evidence" value="ECO:0007669"/>
    <property type="project" value="UniProtKB-KW"/>
</dbReference>
<evidence type="ECO:0000256" key="11">
    <source>
        <dbReference type="ARBA" id="ARBA00023237"/>
    </source>
</evidence>
<dbReference type="OrthoDB" id="5296388at2"/>
<dbReference type="InterPro" id="IPR029046">
    <property type="entry name" value="LolA/LolB/LppX"/>
</dbReference>
<keyword evidence="8" id="KW-0472">Membrane</keyword>
<evidence type="ECO:0000256" key="5">
    <source>
        <dbReference type="ARBA" id="ARBA00022448"/>
    </source>
</evidence>
<keyword evidence="12" id="KW-0449">Lipoprotein</keyword>
<evidence type="ECO:0000256" key="1">
    <source>
        <dbReference type="ARBA" id="ARBA00004459"/>
    </source>
</evidence>
<evidence type="ECO:0000256" key="9">
    <source>
        <dbReference type="ARBA" id="ARBA00023139"/>
    </source>
</evidence>
<evidence type="ECO:0000313" key="14">
    <source>
        <dbReference type="Proteomes" id="UP000241829"/>
    </source>
</evidence>
<comment type="similarity">
    <text evidence="2">Belongs to the LolB family.</text>
</comment>
<evidence type="ECO:0000256" key="6">
    <source>
        <dbReference type="ARBA" id="ARBA00022729"/>
    </source>
</evidence>
<dbReference type="SUPFAM" id="SSF89392">
    <property type="entry name" value="Prokaryotic lipoproteins and lipoprotein localization factors"/>
    <property type="match status" value="1"/>
</dbReference>
<keyword evidence="6" id="KW-0732">Signal</keyword>
<dbReference type="Proteomes" id="UP000241829">
    <property type="component" value="Chromosome"/>
</dbReference>
<evidence type="ECO:0000256" key="3">
    <source>
        <dbReference type="ARBA" id="ARBA00011245"/>
    </source>
</evidence>
<name>A0A2P1NQ16_9BURK</name>
<dbReference type="EMBL" id="CP027792">
    <property type="protein sequence ID" value="AVP59134.1"/>
    <property type="molecule type" value="Genomic_DNA"/>
</dbReference>
<evidence type="ECO:0000256" key="12">
    <source>
        <dbReference type="ARBA" id="ARBA00023288"/>
    </source>
</evidence>
<gene>
    <name evidence="13" type="ORF">C7H73_13530</name>
</gene>
<evidence type="ECO:0000313" key="13">
    <source>
        <dbReference type="EMBL" id="AVP59134.1"/>
    </source>
</evidence>
<keyword evidence="10" id="KW-0143">Chaperone</keyword>
<comment type="subcellular location">
    <subcellularLocation>
        <location evidence="1">Cell outer membrane</location>
        <topology evidence="1">Lipid-anchor</topology>
    </subcellularLocation>
</comment>
<dbReference type="PROSITE" id="PS51257">
    <property type="entry name" value="PROKAR_LIPOPROTEIN"/>
    <property type="match status" value="1"/>
</dbReference>
<accession>A0A2P1NQ16</accession>
<dbReference type="Pfam" id="PF03550">
    <property type="entry name" value="LolB"/>
    <property type="match status" value="1"/>
</dbReference>
<organism evidence="13 14">
    <name type="scientific">Pulveribacter suum</name>
    <dbReference type="NCBI Taxonomy" id="2116657"/>
    <lineage>
        <taxon>Bacteria</taxon>
        <taxon>Pseudomonadati</taxon>
        <taxon>Pseudomonadota</taxon>
        <taxon>Betaproteobacteria</taxon>
        <taxon>Burkholderiales</taxon>
        <taxon>Comamonadaceae</taxon>
        <taxon>Pulveribacter</taxon>
    </lineage>
</organism>
<evidence type="ECO:0000256" key="7">
    <source>
        <dbReference type="ARBA" id="ARBA00022927"/>
    </source>
</evidence>
<dbReference type="Gene3D" id="2.50.20.10">
    <property type="entry name" value="Lipoprotein localisation LolA/LolB/LppX"/>
    <property type="match status" value="1"/>
</dbReference>
<sequence length="165" mass="17664">MRAPERARLGLAVLAAAWLAGCAKPPRPAEGEDRADRWSGRLAVQVDDAAAQSFSAGFVLSGSAREGTLTLYNPLGNTLAELGWQPGRALLKTGGQLRESPSLHDLVRELTGTELPIEALFGWLHGQAVQASGWQADLSRLTDGRLVATRHTPAPQAVLRLVLER</sequence>
<dbReference type="GO" id="GO:0009279">
    <property type="term" value="C:cell outer membrane"/>
    <property type="evidence" value="ECO:0007669"/>
    <property type="project" value="UniProtKB-SubCell"/>
</dbReference>
<keyword evidence="7" id="KW-0653">Protein transport</keyword>
<keyword evidence="5" id="KW-0813">Transport</keyword>